<reference evidence="2" key="1">
    <citation type="journal article" date="2021" name="Evol. Appl.">
        <title>The genome of the Pyrenean desman and the effects of bottlenecks and inbreeding on the genomic landscape of an endangered species.</title>
        <authorList>
            <person name="Escoda L."/>
            <person name="Castresana J."/>
        </authorList>
    </citation>
    <scope>NUCLEOTIDE SEQUENCE</scope>
    <source>
        <strain evidence="2">IBE-C5619</strain>
    </source>
</reference>
<dbReference type="EMBL" id="JAGFMF010011606">
    <property type="protein sequence ID" value="KAG8519497.1"/>
    <property type="molecule type" value="Genomic_DNA"/>
</dbReference>
<comment type="caution">
    <text evidence="2">The sequence shown here is derived from an EMBL/GenBank/DDBJ whole genome shotgun (WGS) entry which is preliminary data.</text>
</comment>
<organism evidence="2 3">
    <name type="scientific">Galemys pyrenaicus</name>
    <name type="common">Iberian desman</name>
    <name type="synonym">Pyrenean desman</name>
    <dbReference type="NCBI Taxonomy" id="202257"/>
    <lineage>
        <taxon>Eukaryota</taxon>
        <taxon>Metazoa</taxon>
        <taxon>Chordata</taxon>
        <taxon>Craniata</taxon>
        <taxon>Vertebrata</taxon>
        <taxon>Euteleostomi</taxon>
        <taxon>Mammalia</taxon>
        <taxon>Eutheria</taxon>
        <taxon>Laurasiatheria</taxon>
        <taxon>Eulipotyphla</taxon>
        <taxon>Talpidae</taxon>
        <taxon>Galemys</taxon>
    </lineage>
</organism>
<dbReference type="InterPro" id="IPR003191">
    <property type="entry name" value="Guanylate-bd/ATL_C"/>
</dbReference>
<proteinExistence type="predicted"/>
<dbReference type="Gene3D" id="1.20.1000.10">
    <property type="entry name" value="Guanylate-binding protein, C-terminal domain"/>
    <property type="match status" value="1"/>
</dbReference>
<evidence type="ECO:0000313" key="2">
    <source>
        <dbReference type="EMBL" id="KAG8519497.1"/>
    </source>
</evidence>
<dbReference type="GO" id="GO:0005525">
    <property type="term" value="F:GTP binding"/>
    <property type="evidence" value="ECO:0007669"/>
    <property type="project" value="InterPro"/>
</dbReference>
<evidence type="ECO:0000259" key="1">
    <source>
        <dbReference type="Pfam" id="PF02841"/>
    </source>
</evidence>
<gene>
    <name evidence="2" type="ORF">J0S82_009933</name>
</gene>
<dbReference type="InterPro" id="IPR036543">
    <property type="entry name" value="Guanylate-bd_C_sf"/>
</dbReference>
<dbReference type="SUPFAM" id="SSF48340">
    <property type="entry name" value="Interferon-induced guanylate-binding protein 1 (GBP1), C-terminal domain"/>
    <property type="match status" value="1"/>
</dbReference>
<dbReference type="Pfam" id="PF02841">
    <property type="entry name" value="GBP_C"/>
    <property type="match status" value="1"/>
</dbReference>
<feature type="domain" description="Guanylate-binding protein/Atlastin C-terminal" evidence="1">
    <location>
        <begin position="62"/>
        <end position="99"/>
    </location>
</feature>
<dbReference type="Proteomes" id="UP000700334">
    <property type="component" value="Unassembled WGS sequence"/>
</dbReference>
<protein>
    <recommendedName>
        <fullName evidence="1">Guanylate-binding protein/Atlastin C-terminal domain-containing protein</fullName>
    </recommendedName>
</protein>
<sequence>MEKMVSAISATKYVASSLLRPSIKSAAEATAARKAGGTLFIHIIHIYTPRALGLLHQPHCEYLQNLLLTYVNAINSGHLPCTENSVSALAQIKNSEALQN</sequence>
<keyword evidence="3" id="KW-1185">Reference proteome</keyword>
<dbReference type="GO" id="GO:0003924">
    <property type="term" value="F:GTPase activity"/>
    <property type="evidence" value="ECO:0007669"/>
    <property type="project" value="InterPro"/>
</dbReference>
<name>A0A8J6AIB4_GALPY</name>
<evidence type="ECO:0000313" key="3">
    <source>
        <dbReference type="Proteomes" id="UP000700334"/>
    </source>
</evidence>
<accession>A0A8J6AIB4</accession>
<dbReference type="OrthoDB" id="9634498at2759"/>
<dbReference type="AlphaFoldDB" id="A0A8J6AIB4"/>